<dbReference type="SMART" id="SM00507">
    <property type="entry name" value="HNHc"/>
    <property type="match status" value="1"/>
</dbReference>
<dbReference type="GO" id="GO:0004519">
    <property type="term" value="F:endonuclease activity"/>
    <property type="evidence" value="ECO:0007669"/>
    <property type="project" value="InterPro"/>
</dbReference>
<dbReference type="Pfam" id="PF01844">
    <property type="entry name" value="HNH"/>
    <property type="match status" value="1"/>
</dbReference>
<accession>A0A444B374</accession>
<dbReference type="Proteomes" id="UP000288711">
    <property type="component" value="Unassembled WGS sequence"/>
</dbReference>
<keyword evidence="5" id="KW-1185">Reference proteome</keyword>
<comment type="caution">
    <text evidence="4">The sequence shown here is derived from an EMBL/GenBank/DDBJ whole genome shotgun (WGS) entry which is preliminary data.</text>
</comment>
<comment type="similarity">
    <text evidence="1">Belongs to the Rv1128c/1148c/1588c/1702c/1945/3466 family.</text>
</comment>
<evidence type="ECO:0000256" key="2">
    <source>
        <dbReference type="SAM" id="MobiDB-lite"/>
    </source>
</evidence>
<organism evidence="4 5">
    <name type="scientific">Janibacter hoylei PVAS-1</name>
    <dbReference type="NCBI Taxonomy" id="1210046"/>
    <lineage>
        <taxon>Bacteria</taxon>
        <taxon>Bacillati</taxon>
        <taxon>Actinomycetota</taxon>
        <taxon>Actinomycetes</taxon>
        <taxon>Micrococcales</taxon>
        <taxon>Intrasporangiaceae</taxon>
        <taxon>Janibacter</taxon>
    </lineage>
</organism>
<evidence type="ECO:0000313" key="4">
    <source>
        <dbReference type="EMBL" id="RWU82833.1"/>
    </source>
</evidence>
<feature type="region of interest" description="Disordered" evidence="2">
    <location>
        <begin position="116"/>
        <end position="161"/>
    </location>
</feature>
<evidence type="ECO:0000259" key="3">
    <source>
        <dbReference type="SMART" id="SM00507"/>
    </source>
</evidence>
<dbReference type="GO" id="GO:0003676">
    <property type="term" value="F:nucleic acid binding"/>
    <property type="evidence" value="ECO:0007669"/>
    <property type="project" value="InterPro"/>
</dbReference>
<gene>
    <name evidence="4" type="ORF">CWN80_11890</name>
</gene>
<name>A0A444B374_9MICO</name>
<dbReference type="RefSeq" id="WP_128277328.1">
    <property type="nucleotide sequence ID" value="NZ_PIPF01000010.1"/>
</dbReference>
<dbReference type="CDD" id="cd00085">
    <property type="entry name" value="HNHc"/>
    <property type="match status" value="1"/>
</dbReference>
<feature type="domain" description="HNH nuclease" evidence="3">
    <location>
        <begin position="461"/>
        <end position="513"/>
    </location>
</feature>
<dbReference type="GO" id="GO:0008270">
    <property type="term" value="F:zinc ion binding"/>
    <property type="evidence" value="ECO:0007669"/>
    <property type="project" value="InterPro"/>
</dbReference>
<dbReference type="EMBL" id="PIPF01000010">
    <property type="protein sequence ID" value="RWU82833.1"/>
    <property type="molecule type" value="Genomic_DNA"/>
</dbReference>
<reference evidence="4 5" key="1">
    <citation type="journal article" date="2009" name="Int. J. Syst. Evol. Microbiol.">
        <title>Janibacter hoylei sp. nov., Bacillus isronensis sp. nov. and Bacillus aryabhattai sp. nov., isolated from cryotubes used for collecting air from the upper atmosphere.</title>
        <authorList>
            <person name="Shivaji S."/>
            <person name="Chaturvedi P."/>
            <person name="Begum Z."/>
            <person name="Pindi P.K."/>
            <person name="Manorama R."/>
            <person name="Padmanaban D.A."/>
            <person name="Shouche Y.S."/>
            <person name="Pawar S."/>
            <person name="Vaishampayan P."/>
            <person name="Dutt C.B."/>
            <person name="Datta G.N."/>
            <person name="Manchanda R.K."/>
            <person name="Rao U.R."/>
            <person name="Bhargava P.M."/>
            <person name="Narlikar J.V."/>
        </authorList>
    </citation>
    <scope>NUCLEOTIDE SEQUENCE [LARGE SCALE GENOMIC DNA]</scope>
    <source>
        <strain evidence="4 5">PVAS-1</strain>
    </source>
</reference>
<dbReference type="InterPro" id="IPR003870">
    <property type="entry name" value="DUF222"/>
</dbReference>
<sequence>MSEATHWGEFGLVSGLRDSVRALTIAALEMPDLWQATEEELAEGLAAIGRARAVLEAAEVALVREGIARGVPQGQSWSDTDWVAVSEGRSAPRPPVRHVASVVRVARAGLRAGSALVDPALSDPSPDDQGGTAPLRPDAPEQVAEEATPAEWGEQSPPAGLAGVLADLEDGRLPLGKADQLVRFHEGMRRVADPELLEADLGVLLGAARDEVVRTGPGGRVSGRVPGLDERELAAAITQTTRMLSPAKDLAADDERARSARSLTSHTDASGLTRYKLVLDAEGAAIIDAAVAGLSKPVKGPDGERDPRPAARRRADALVSVVGRGVSSPGEVGTSDKAQVMVTISMASLLTATDGMCGVCGSRRPGGALGLAGVPFSATHPFGHRDDLDDGGGAPGPEGVGLDAGGVAGGGHAGGVTASGAVLSPASVRKLACEAGVIPVMLGSGGEPLELGRASRFFTPGQKRLLWLRDGGCTFPGCTMPAHWTDAHHVQYWSLGGRTDVGNAALLCERHHTRVHQQELACTVRDDGVTWHL</sequence>
<dbReference type="InterPro" id="IPR002711">
    <property type="entry name" value="HNH"/>
</dbReference>
<evidence type="ECO:0000313" key="5">
    <source>
        <dbReference type="Proteomes" id="UP000288711"/>
    </source>
</evidence>
<feature type="region of interest" description="Disordered" evidence="2">
    <location>
        <begin position="295"/>
        <end position="314"/>
    </location>
</feature>
<feature type="compositionally biased region" description="Basic and acidic residues" evidence="2">
    <location>
        <begin position="299"/>
        <end position="314"/>
    </location>
</feature>
<proteinExistence type="inferred from homology"/>
<dbReference type="Gene3D" id="1.10.30.50">
    <property type="match status" value="1"/>
</dbReference>
<protein>
    <recommendedName>
        <fullName evidence="3">HNH nuclease domain-containing protein</fullName>
    </recommendedName>
</protein>
<dbReference type="AlphaFoldDB" id="A0A444B374"/>
<dbReference type="Pfam" id="PF02720">
    <property type="entry name" value="DUF222"/>
    <property type="match status" value="1"/>
</dbReference>
<dbReference type="InterPro" id="IPR003615">
    <property type="entry name" value="HNH_nuc"/>
</dbReference>
<evidence type="ECO:0000256" key="1">
    <source>
        <dbReference type="ARBA" id="ARBA00023450"/>
    </source>
</evidence>